<protein>
    <submittedName>
        <fullName evidence="2">Uncharacterized protein</fullName>
    </submittedName>
</protein>
<proteinExistence type="predicted"/>
<dbReference type="Gene3D" id="2.60.20.10">
    <property type="entry name" value="Crystallins"/>
    <property type="match status" value="2"/>
</dbReference>
<dbReference type="AlphaFoldDB" id="A0A078B2U2"/>
<sequence length="339" mass="38003">MDPLLPGRLRSKRNNMAKILTALLFGLSVTAIAILIYGQESQPKQANVLASSQEMAKPGEVILFETTEFRNRQVKLYSGFKGNLDTLSPNFDDILSSVQIGKGLRVKFCQYKDCVWWGWSDSFEVLGPYNEPYFIPYDSVSYIEVYSYDEKTEPRVTIIGGEIRQFDRSGTFLPGRYLTEDLQKNGIDRPRYGGGASAILVPANMGIQIYKNDFFEGETITFKGPDQIDLITYENGKWNDYIGSIIVSSYMIGKEPVQIIGYWEKVLSSNDEITTSIEQTSGIEKSQTNENELSSSITAGFTFGGDAYGYKASVSATVGTAVRDTHDWKEKWRTGHGFN</sequence>
<keyword evidence="3" id="KW-1185">Reference proteome</keyword>
<name>A0A078B2U2_STYLE</name>
<feature type="transmembrane region" description="Helical" evidence="1">
    <location>
        <begin position="20"/>
        <end position="38"/>
    </location>
</feature>
<evidence type="ECO:0000313" key="3">
    <source>
        <dbReference type="Proteomes" id="UP000039865"/>
    </source>
</evidence>
<gene>
    <name evidence="2" type="primary">Contig13458.g14356</name>
    <name evidence="2" type="ORF">STYLEM_17914</name>
</gene>
<evidence type="ECO:0000256" key="1">
    <source>
        <dbReference type="SAM" id="Phobius"/>
    </source>
</evidence>
<evidence type="ECO:0000313" key="2">
    <source>
        <dbReference type="EMBL" id="CDW88789.1"/>
    </source>
</evidence>
<keyword evidence="1" id="KW-1133">Transmembrane helix</keyword>
<dbReference type="InParanoid" id="A0A078B2U2"/>
<keyword evidence="1" id="KW-0472">Membrane</keyword>
<organism evidence="2 3">
    <name type="scientific">Stylonychia lemnae</name>
    <name type="common">Ciliate</name>
    <dbReference type="NCBI Taxonomy" id="5949"/>
    <lineage>
        <taxon>Eukaryota</taxon>
        <taxon>Sar</taxon>
        <taxon>Alveolata</taxon>
        <taxon>Ciliophora</taxon>
        <taxon>Intramacronucleata</taxon>
        <taxon>Spirotrichea</taxon>
        <taxon>Stichotrichia</taxon>
        <taxon>Sporadotrichida</taxon>
        <taxon>Oxytrichidae</taxon>
        <taxon>Stylonychinae</taxon>
        <taxon>Stylonychia</taxon>
    </lineage>
</organism>
<dbReference type="Proteomes" id="UP000039865">
    <property type="component" value="Unassembled WGS sequence"/>
</dbReference>
<reference evidence="2 3" key="1">
    <citation type="submission" date="2014-06" db="EMBL/GenBank/DDBJ databases">
        <authorList>
            <person name="Swart Estienne"/>
        </authorList>
    </citation>
    <scope>NUCLEOTIDE SEQUENCE [LARGE SCALE GENOMIC DNA]</scope>
    <source>
        <strain evidence="2 3">130c</strain>
    </source>
</reference>
<accession>A0A078B2U2</accession>
<dbReference type="EMBL" id="CCKQ01016901">
    <property type="protein sequence ID" value="CDW88789.1"/>
    <property type="molecule type" value="Genomic_DNA"/>
</dbReference>
<keyword evidence="1" id="KW-0812">Transmembrane</keyword>